<feature type="compositionally biased region" description="Low complexity" evidence="1">
    <location>
        <begin position="120"/>
        <end position="134"/>
    </location>
</feature>
<dbReference type="GeneID" id="77948376"/>
<dbReference type="Proteomes" id="UP000240649">
    <property type="component" value="Segment"/>
</dbReference>
<evidence type="ECO:0000313" key="3">
    <source>
        <dbReference type="Proteomes" id="UP000240649"/>
    </source>
</evidence>
<protein>
    <submittedName>
        <fullName evidence="2">Uncharacterized protein</fullName>
    </submittedName>
</protein>
<proteinExistence type="predicted"/>
<evidence type="ECO:0000313" key="2">
    <source>
        <dbReference type="EMBL" id="AVJ48257.1"/>
    </source>
</evidence>
<evidence type="ECO:0000256" key="1">
    <source>
        <dbReference type="SAM" id="MobiDB-lite"/>
    </source>
</evidence>
<reference evidence="2 3" key="1">
    <citation type="submission" date="2018-01" db="EMBL/GenBank/DDBJ databases">
        <title>Draft Genome Sequence of Salmonella Enteritidis Phage SE131.</title>
        <authorList>
            <person name="Kim Y."/>
            <person name="Han B.K."/>
            <person name="Kim H."/>
            <person name="Kim D."/>
        </authorList>
    </citation>
    <scope>NUCLEOTIDE SEQUENCE [LARGE SCALE GENOMIC DNA]</scope>
</reference>
<feature type="compositionally biased region" description="Low complexity" evidence="1">
    <location>
        <begin position="76"/>
        <end position="87"/>
    </location>
</feature>
<dbReference type="EMBL" id="MG873442">
    <property type="protein sequence ID" value="AVJ48257.1"/>
    <property type="molecule type" value="Genomic_DNA"/>
</dbReference>
<sequence>MADSPSLMTYAIGALNPEVGYQIGMQNVKRVVSPVINTSLAENDFKEANGRYPNSAEERDNWVKQQGQVERDRRAQQQAQQAPQQDPNTPQGALAQQLPTQPATQYSAQDQAAQQRGALQQEAQAKTVQQAQAAKDGYTDVPDAGENPQGFLAAKNKNKSAGVGGTSGQINFGEGGPKAPTPQQLQNMQLDQEGKKAAFNMDDMPAWYESQSFNYGLISFGLNLLSGNDLATSFAAAGQAFGDMYGQERRSAWAQDLISQGYTPTEVEEYVRTGKSDVLTDPMKKQATQIQMQTNLQQLNNLQYENSDEMRQYKLDQDKFDRDIKIQQLEDSRAARAESAALRRESMAAAQEEREIRRQERAEKAAAKGAEYKESLAKAENWYTRARQGYKNYEDTVKSYGGVDKIYSNNAFGKLTQAAMTDMVFSGDQTKEVAAKQLDEKYVTTINREREFLTPLLRKDSGAAISQGEWKTTGEIYFPRPGDTKLAQEQKAQSRVVAMLATNPHASGELRYVVDQYTQGNVKALKELNGKVYAQSPQGQWFEVPQ</sequence>
<dbReference type="RefSeq" id="YP_010672106.1">
    <property type="nucleotide sequence ID" value="NC_070974.1"/>
</dbReference>
<feature type="region of interest" description="Disordered" evidence="1">
    <location>
        <begin position="65"/>
        <end position="184"/>
    </location>
</feature>
<accession>A0A2P1CAL4</accession>
<organism evidence="2 3">
    <name type="scientific">Salmonella phage SE131</name>
    <dbReference type="NCBI Taxonomy" id="2081631"/>
    <lineage>
        <taxon>Viruses</taxon>
        <taxon>Duplodnaviria</taxon>
        <taxon>Heunggongvirae</taxon>
        <taxon>Uroviricota</taxon>
        <taxon>Caudoviricetes</taxon>
        <taxon>Grimontviridae</taxon>
        <taxon>Moazamivirus</taxon>
        <taxon>Moazamivirus SE131</taxon>
    </lineage>
</organism>
<feature type="compositionally biased region" description="Polar residues" evidence="1">
    <location>
        <begin position="97"/>
        <end position="118"/>
    </location>
</feature>
<dbReference type="KEGG" id="vg:77948376"/>
<name>A0A2P1CAL4_9CAUD</name>
<keyword evidence="3" id="KW-1185">Reference proteome</keyword>